<evidence type="ECO:0000313" key="1">
    <source>
        <dbReference type="EMBL" id="AMR78373.1"/>
    </source>
</evidence>
<accession>A0A142JJW1</accession>
<dbReference type="EMBL" id="CP014844">
    <property type="protein sequence ID" value="AMR78373.1"/>
    <property type="molecule type" value="Genomic_DNA"/>
</dbReference>
<gene>
    <name evidence="1" type="ORF">A2G96_11850</name>
</gene>
<dbReference type="STRING" id="1796606.A2G96_11850"/>
<dbReference type="Gene3D" id="1.20.1270.360">
    <property type="match status" value="1"/>
</dbReference>
<organism evidence="1 2">
    <name type="scientific">Cupriavidus nantongensis</name>
    <dbReference type="NCBI Taxonomy" id="1796606"/>
    <lineage>
        <taxon>Bacteria</taxon>
        <taxon>Pseudomonadati</taxon>
        <taxon>Pseudomonadota</taxon>
        <taxon>Betaproteobacteria</taxon>
        <taxon>Burkholderiales</taxon>
        <taxon>Burkholderiaceae</taxon>
        <taxon>Cupriavidus</taxon>
    </lineage>
</organism>
<dbReference type="InterPro" id="IPR044543">
    <property type="entry name" value="YHJQ-like"/>
</dbReference>
<dbReference type="KEGG" id="cnan:A2G96_11850"/>
<dbReference type="Pfam" id="PF03860">
    <property type="entry name" value="Csp"/>
    <property type="match status" value="1"/>
</dbReference>
<dbReference type="InterPro" id="IPR005560">
    <property type="entry name" value="Csp_YhjQ"/>
</dbReference>
<dbReference type="PANTHER" id="PTHR37310">
    <property type="entry name" value="CYTOPLASMIC PROTEIN-RELATED"/>
    <property type="match status" value="1"/>
</dbReference>
<keyword evidence="2" id="KW-1185">Reference proteome</keyword>
<reference evidence="1 2" key="1">
    <citation type="submission" date="2016-03" db="EMBL/GenBank/DDBJ databases">
        <title>Complete genome sequence of a novel chlorpyrifos degrading bacterium, Cupriavidus nantongensis sp. X1.</title>
        <authorList>
            <person name="Fang L."/>
        </authorList>
    </citation>
    <scope>NUCLEOTIDE SEQUENCE [LARGE SCALE GENOMIC DNA]</scope>
    <source>
        <strain evidence="1 2">X1</strain>
    </source>
</reference>
<dbReference type="PANTHER" id="PTHR37310:SF1">
    <property type="entry name" value="CYTOPLASMIC PROTEIN"/>
    <property type="match status" value="1"/>
</dbReference>
<evidence type="ECO:0000313" key="2">
    <source>
        <dbReference type="Proteomes" id="UP000075238"/>
    </source>
</evidence>
<dbReference type="GeneID" id="70691502"/>
<dbReference type="RefSeq" id="WP_062799392.1">
    <property type="nucleotide sequence ID" value="NZ_CP014844.1"/>
</dbReference>
<dbReference type="AlphaFoldDB" id="A0A142JJW1"/>
<dbReference type="CDD" id="cd08026">
    <property type="entry name" value="DUF326"/>
    <property type="match status" value="1"/>
</dbReference>
<dbReference type="Proteomes" id="UP000075238">
    <property type="component" value="Chromosome 1"/>
</dbReference>
<protein>
    <submittedName>
        <fullName evidence="1">Ferredoxin</fullName>
    </submittedName>
</protein>
<sequence length="108" mass="11741">MPHENYLSCIEACHACTVACHHCAASCLREPEVEAMKRCIALDLDCAETCAYAAAMMARDSQYARAICALCAKVCEECGTECAKHEAQHCQECARACQECAQVCRAMA</sequence>
<proteinExistence type="predicted"/>
<name>A0A142JJW1_9BURK</name>